<evidence type="ECO:0000256" key="2">
    <source>
        <dbReference type="ARBA" id="ARBA00009437"/>
    </source>
</evidence>
<dbReference type="InterPro" id="IPR000847">
    <property type="entry name" value="LysR_HTH_N"/>
</dbReference>
<dbReference type="STRING" id="280332.CQ12_25185"/>
<sequence length="297" mass="32933">MELIWFEDYLALAETLNFSRAAELRHVTQPAFSRRIRALEGWVGAALFTRTTHGVALTPAGEHFHDQAEVLTRALHQLRRDTLEVSGRGIRPLSIAATHALSFTFFPKWIRSNDRVLALGNLNLISDSMRACEQMMLRGDVQFLLCHHHRNMSSRIGSGQFKSIVVGADTLLPLSAPAANGVARWRLRRGEPVKYLAYGAQSGLGRIVAAQWGAKDRPFALETVFTSHLAATLLSMARAGDGVAWLPRTLAEEDISAGLLVEAGNVEFQIPIEIRLFRPVARQSKAVEAIWSAFERT</sequence>
<dbReference type="SUPFAM" id="SSF53850">
    <property type="entry name" value="Periplasmic binding protein-like II"/>
    <property type="match status" value="1"/>
</dbReference>
<dbReference type="AlphaFoldDB" id="A0A0R3KWQ4"/>
<keyword evidence="4" id="KW-0238">DNA-binding</keyword>
<organism evidence="7 8">
    <name type="scientific">Bradyrhizobium jicamae</name>
    <dbReference type="NCBI Taxonomy" id="280332"/>
    <lineage>
        <taxon>Bacteria</taxon>
        <taxon>Pseudomonadati</taxon>
        <taxon>Pseudomonadota</taxon>
        <taxon>Alphaproteobacteria</taxon>
        <taxon>Hyphomicrobiales</taxon>
        <taxon>Nitrobacteraceae</taxon>
        <taxon>Bradyrhizobium</taxon>
    </lineage>
</organism>
<dbReference type="PANTHER" id="PTHR30126">
    <property type="entry name" value="HTH-TYPE TRANSCRIPTIONAL REGULATOR"/>
    <property type="match status" value="1"/>
</dbReference>
<keyword evidence="8" id="KW-1185">Reference proteome</keyword>
<evidence type="ECO:0000256" key="4">
    <source>
        <dbReference type="ARBA" id="ARBA00023125"/>
    </source>
</evidence>
<dbReference type="Pfam" id="PF03466">
    <property type="entry name" value="LysR_substrate"/>
    <property type="match status" value="1"/>
</dbReference>
<evidence type="ECO:0000256" key="3">
    <source>
        <dbReference type="ARBA" id="ARBA00023015"/>
    </source>
</evidence>
<dbReference type="InterPro" id="IPR036388">
    <property type="entry name" value="WH-like_DNA-bd_sf"/>
</dbReference>
<dbReference type="PROSITE" id="PS50931">
    <property type="entry name" value="HTH_LYSR"/>
    <property type="match status" value="1"/>
</dbReference>
<dbReference type="EMBL" id="LLXZ01000187">
    <property type="protein sequence ID" value="KRQ97924.1"/>
    <property type="molecule type" value="Genomic_DNA"/>
</dbReference>
<dbReference type="PRINTS" id="PR00039">
    <property type="entry name" value="HTHLYSR"/>
</dbReference>
<evidence type="ECO:0000256" key="1">
    <source>
        <dbReference type="ARBA" id="ARBA00003502"/>
    </source>
</evidence>
<dbReference type="InterPro" id="IPR036390">
    <property type="entry name" value="WH_DNA-bd_sf"/>
</dbReference>
<comment type="similarity">
    <text evidence="2">Belongs to the LysR transcriptional regulatory family.</text>
</comment>
<name>A0A0R3KWQ4_9BRAD</name>
<evidence type="ECO:0000259" key="6">
    <source>
        <dbReference type="PROSITE" id="PS50931"/>
    </source>
</evidence>
<evidence type="ECO:0000256" key="5">
    <source>
        <dbReference type="ARBA" id="ARBA00023163"/>
    </source>
</evidence>
<gene>
    <name evidence="7" type="ORF">CQ12_25185</name>
</gene>
<accession>A0A0R3KWQ4</accession>
<comment type="caution">
    <text evidence="7">The sequence shown here is derived from an EMBL/GenBank/DDBJ whole genome shotgun (WGS) entry which is preliminary data.</text>
</comment>
<dbReference type="Pfam" id="PF00126">
    <property type="entry name" value="HTH_1"/>
    <property type="match status" value="1"/>
</dbReference>
<reference evidence="7 8" key="1">
    <citation type="submission" date="2014-03" db="EMBL/GenBank/DDBJ databases">
        <title>Bradyrhizobium valentinum sp. nov., isolated from effective nodules of Lupinus mariae-josephae, a lupine endemic of basic-lime soils in Eastern Spain.</title>
        <authorList>
            <person name="Duran D."/>
            <person name="Rey L."/>
            <person name="Navarro A."/>
            <person name="Busquets A."/>
            <person name="Imperial J."/>
            <person name="Ruiz-Argueso T."/>
        </authorList>
    </citation>
    <scope>NUCLEOTIDE SEQUENCE [LARGE SCALE GENOMIC DNA]</scope>
    <source>
        <strain evidence="7 8">PAC68</strain>
    </source>
</reference>
<dbReference type="Gene3D" id="1.10.10.10">
    <property type="entry name" value="Winged helix-like DNA-binding domain superfamily/Winged helix DNA-binding domain"/>
    <property type="match status" value="1"/>
</dbReference>
<dbReference type="OrthoDB" id="528082at2"/>
<protein>
    <submittedName>
        <fullName evidence="7">LysR family transcriptional regulator</fullName>
    </submittedName>
</protein>
<dbReference type="PANTHER" id="PTHR30126:SF2">
    <property type="entry name" value="HTH-TYPE TRANSCRIPTIONAL REGULATOR YJIE"/>
    <property type="match status" value="1"/>
</dbReference>
<keyword evidence="3" id="KW-0805">Transcription regulation</keyword>
<keyword evidence="5" id="KW-0804">Transcription</keyword>
<proteinExistence type="inferred from homology"/>
<dbReference type="RefSeq" id="WP_057839230.1">
    <property type="nucleotide sequence ID" value="NZ_LLXZ01000187.1"/>
</dbReference>
<evidence type="ECO:0000313" key="7">
    <source>
        <dbReference type="EMBL" id="KRQ97924.1"/>
    </source>
</evidence>
<dbReference type="InterPro" id="IPR005119">
    <property type="entry name" value="LysR_subst-bd"/>
</dbReference>
<feature type="domain" description="HTH lysR-type" evidence="6">
    <location>
        <begin position="1"/>
        <end position="58"/>
    </location>
</feature>
<comment type="function">
    <text evidence="1">NodD regulates the expression of the nodABCFE genes which encode other nodulation proteins. NodD is also a negative regulator of its own expression. Binds flavonoids as inducers.</text>
</comment>
<dbReference type="Gene3D" id="3.40.190.10">
    <property type="entry name" value="Periplasmic binding protein-like II"/>
    <property type="match status" value="1"/>
</dbReference>
<dbReference type="GO" id="GO:0003700">
    <property type="term" value="F:DNA-binding transcription factor activity"/>
    <property type="evidence" value="ECO:0007669"/>
    <property type="project" value="InterPro"/>
</dbReference>
<evidence type="ECO:0000313" key="8">
    <source>
        <dbReference type="Proteomes" id="UP000050863"/>
    </source>
</evidence>
<dbReference type="GO" id="GO:0000976">
    <property type="term" value="F:transcription cis-regulatory region binding"/>
    <property type="evidence" value="ECO:0007669"/>
    <property type="project" value="TreeGrafter"/>
</dbReference>
<dbReference type="Proteomes" id="UP000050863">
    <property type="component" value="Unassembled WGS sequence"/>
</dbReference>
<dbReference type="SUPFAM" id="SSF46785">
    <property type="entry name" value="Winged helix' DNA-binding domain"/>
    <property type="match status" value="1"/>
</dbReference>